<keyword evidence="2 9" id="KW-0813">Transport</keyword>
<reference evidence="10" key="1">
    <citation type="submission" date="2021-02" db="EMBL/GenBank/DDBJ databases">
        <authorList>
            <person name="Nowell W R."/>
        </authorList>
    </citation>
    <scope>NUCLEOTIDE SEQUENCE</scope>
</reference>
<sequence length="437" mass="51943">MDILNAFHRLPQISYFGIRRDDDFADRLNYKYTVGLLIFFSIVVASKQFSNDHIQCWVPAIFTRNYEIYVSNYCWIHNTYHINISEPNMKRTNEKRYVLRYYQFVPFILLIQALFYLLPRLCWRSFSRHSGIDIKNLMDAAHNLKNVKRFHKHKSIMSYLVSLIHQYIGDPRKKLKQEHSRIIAYIQGLLSCIISATNTFNGYLFFLYLFMKLLYIINTLVQLYAIRLLLEQQWTVNETIKDFRRIFTINILRTNPLSKYFPKISMCDFRIIEPNSDDGHKYTVQCVLTINVYNEQIFTVLYIWMNIVLVVTIYNFISWLIFLLFPRLRYSFFTQRIHMQQSITTLRTSMHVFVYNYLQYDGFFILRLIHSNIGDDVTSNILTNLWRNFQRSDKPTSVDNSIGATISLTATGNRGLNMKTNGQTSSLFDYTKTSTNL</sequence>
<dbReference type="Proteomes" id="UP000663836">
    <property type="component" value="Unassembled WGS sequence"/>
</dbReference>
<dbReference type="PANTHER" id="PTHR11893">
    <property type="entry name" value="INNEXIN"/>
    <property type="match status" value="1"/>
</dbReference>
<feature type="transmembrane region" description="Helical" evidence="9">
    <location>
        <begin position="182"/>
        <end position="200"/>
    </location>
</feature>
<keyword evidence="6 9" id="KW-0406">Ion transport</keyword>
<organism evidence="10 12">
    <name type="scientific">Rotaria sordida</name>
    <dbReference type="NCBI Taxonomy" id="392033"/>
    <lineage>
        <taxon>Eukaryota</taxon>
        <taxon>Metazoa</taxon>
        <taxon>Spiralia</taxon>
        <taxon>Gnathifera</taxon>
        <taxon>Rotifera</taxon>
        <taxon>Eurotatoria</taxon>
        <taxon>Bdelloidea</taxon>
        <taxon>Philodinida</taxon>
        <taxon>Philodinidae</taxon>
        <taxon>Rotaria</taxon>
    </lineage>
</organism>
<evidence type="ECO:0000256" key="5">
    <source>
        <dbReference type="ARBA" id="ARBA00022989"/>
    </source>
</evidence>
<feature type="transmembrane region" description="Helical" evidence="9">
    <location>
        <begin position="206"/>
        <end position="226"/>
    </location>
</feature>
<keyword evidence="4 9" id="KW-0812">Transmembrane</keyword>
<comment type="caution">
    <text evidence="9">Lacks conserved residue(s) required for the propagation of feature annotation.</text>
</comment>
<evidence type="ECO:0000256" key="9">
    <source>
        <dbReference type="RuleBase" id="RU010713"/>
    </source>
</evidence>
<evidence type="ECO:0000256" key="2">
    <source>
        <dbReference type="ARBA" id="ARBA00022448"/>
    </source>
</evidence>
<keyword evidence="5 9" id="KW-1133">Transmembrane helix</keyword>
<dbReference type="PRINTS" id="PR01262">
    <property type="entry name" value="INNEXIN"/>
</dbReference>
<evidence type="ECO:0000313" key="12">
    <source>
        <dbReference type="Proteomes" id="UP000663864"/>
    </source>
</evidence>
<dbReference type="EMBL" id="CAJNOT010000351">
    <property type="protein sequence ID" value="CAF0950690.1"/>
    <property type="molecule type" value="Genomic_DNA"/>
</dbReference>
<evidence type="ECO:0000256" key="8">
    <source>
        <dbReference type="ARBA" id="ARBA00023303"/>
    </source>
</evidence>
<evidence type="ECO:0000256" key="7">
    <source>
        <dbReference type="ARBA" id="ARBA00023136"/>
    </source>
</evidence>
<dbReference type="PANTHER" id="PTHR11893:SF36">
    <property type="entry name" value="INNEXIN-5"/>
    <property type="match status" value="1"/>
</dbReference>
<evidence type="ECO:0000313" key="10">
    <source>
        <dbReference type="EMBL" id="CAF0950690.1"/>
    </source>
</evidence>
<dbReference type="GO" id="GO:0034220">
    <property type="term" value="P:monoatomic ion transmembrane transport"/>
    <property type="evidence" value="ECO:0007669"/>
    <property type="project" value="UniProtKB-KW"/>
</dbReference>
<evidence type="ECO:0000256" key="4">
    <source>
        <dbReference type="ARBA" id="ARBA00022692"/>
    </source>
</evidence>
<keyword evidence="7 9" id="KW-0472">Membrane</keyword>
<feature type="transmembrane region" description="Helical" evidence="9">
    <location>
        <begin position="28"/>
        <end position="45"/>
    </location>
</feature>
<dbReference type="Proteomes" id="UP000663864">
    <property type="component" value="Unassembled WGS sequence"/>
</dbReference>
<name>A0A814D499_9BILA</name>
<evidence type="ECO:0000256" key="6">
    <source>
        <dbReference type="ARBA" id="ARBA00023065"/>
    </source>
</evidence>
<proteinExistence type="inferred from homology"/>
<accession>A0A814D499</accession>
<evidence type="ECO:0000256" key="1">
    <source>
        <dbReference type="ARBA" id="ARBA00004651"/>
    </source>
</evidence>
<comment type="subcellular location">
    <subcellularLocation>
        <location evidence="1 9">Cell membrane</location>
        <topology evidence="1 9">Multi-pass membrane protein</topology>
    </subcellularLocation>
</comment>
<dbReference type="InterPro" id="IPR000990">
    <property type="entry name" value="Innexin"/>
</dbReference>
<dbReference type="AlphaFoldDB" id="A0A814D499"/>
<feature type="transmembrane region" description="Helical" evidence="9">
    <location>
        <begin position="101"/>
        <end position="118"/>
    </location>
</feature>
<protein>
    <recommendedName>
        <fullName evidence="9">Innexin</fullName>
    </recommendedName>
</protein>
<gene>
    <name evidence="9" type="primary">inx</name>
    <name evidence="11" type="ORF">JBS370_LOCUS7268</name>
    <name evidence="10" type="ORF">ZHD862_LOCUS9989</name>
</gene>
<evidence type="ECO:0000256" key="3">
    <source>
        <dbReference type="ARBA" id="ARBA00022475"/>
    </source>
</evidence>
<feature type="transmembrane region" description="Helical" evidence="9">
    <location>
        <begin position="301"/>
        <end position="325"/>
    </location>
</feature>
<dbReference type="PROSITE" id="PS51013">
    <property type="entry name" value="PANNEXIN"/>
    <property type="match status" value="1"/>
</dbReference>
<dbReference type="GO" id="GO:0005243">
    <property type="term" value="F:gap junction channel activity"/>
    <property type="evidence" value="ECO:0007669"/>
    <property type="project" value="TreeGrafter"/>
</dbReference>
<keyword evidence="3" id="KW-1003">Cell membrane</keyword>
<comment type="similarity">
    <text evidence="9">Belongs to the pannexin family.</text>
</comment>
<evidence type="ECO:0000313" key="11">
    <source>
        <dbReference type="EMBL" id="CAF3666835.1"/>
    </source>
</evidence>
<dbReference type="GO" id="GO:0005921">
    <property type="term" value="C:gap junction"/>
    <property type="evidence" value="ECO:0007669"/>
    <property type="project" value="UniProtKB-UniRule"/>
</dbReference>
<comment type="caution">
    <text evidence="10">The sequence shown here is derived from an EMBL/GenBank/DDBJ whole genome shotgun (WGS) entry which is preliminary data.</text>
</comment>
<comment type="function">
    <text evidence="9">Structural component of the gap junctions.</text>
</comment>
<dbReference type="GO" id="GO:0005886">
    <property type="term" value="C:plasma membrane"/>
    <property type="evidence" value="ECO:0007669"/>
    <property type="project" value="UniProtKB-SubCell"/>
</dbReference>
<dbReference type="EMBL" id="CAJOBD010000428">
    <property type="protein sequence ID" value="CAF3666835.1"/>
    <property type="molecule type" value="Genomic_DNA"/>
</dbReference>
<keyword evidence="8 9" id="KW-0407">Ion channel</keyword>
<dbReference type="Pfam" id="PF00876">
    <property type="entry name" value="Innexin"/>
    <property type="match status" value="1"/>
</dbReference>